<dbReference type="eggNOG" id="COG0313">
    <property type="taxonomic scope" value="Bacteria"/>
</dbReference>
<dbReference type="EMBL" id="CP002077">
    <property type="protein sequence ID" value="ADK86731.1"/>
    <property type="molecule type" value="Genomic_DNA"/>
</dbReference>
<feature type="domain" description="Tetrapyrrole methylase" evidence="6">
    <location>
        <begin position="6"/>
        <end position="198"/>
    </location>
</feature>
<dbReference type="NCBIfam" id="TIGR00096">
    <property type="entry name" value="16S rRNA (cytidine(1402)-2'-O)-methyltransferase"/>
    <property type="match status" value="1"/>
</dbReference>
<dbReference type="AlphaFoldDB" id="A0A0H3DLX3"/>
<dbReference type="PANTHER" id="PTHR46111">
    <property type="entry name" value="RIBOSOMAL RNA SMALL SUBUNIT METHYLTRANSFERASE I"/>
    <property type="match status" value="1"/>
</dbReference>
<name>A0A0H3DLX3_MYCPB</name>
<evidence type="ECO:0000256" key="5">
    <source>
        <dbReference type="ARBA" id="ARBA00022691"/>
    </source>
</evidence>
<organism evidence="7 8">
    <name type="scientific">Mycoplasmoides pneumoniae (strain ATCC 15531 / DSM 23978 / CIP 103766 / NBRC 14401 / NCTC 10119 / FH)</name>
    <name type="common">Mycoplasma pneumoniae</name>
    <dbReference type="NCBI Taxonomy" id="722438"/>
    <lineage>
        <taxon>Bacteria</taxon>
        <taxon>Bacillati</taxon>
        <taxon>Mycoplasmatota</taxon>
        <taxon>Mycoplasmoidales</taxon>
        <taxon>Mycoplasmoidaceae</taxon>
        <taxon>Mycoplasmoides</taxon>
    </lineage>
</organism>
<dbReference type="RefSeq" id="WP_014325321.1">
    <property type="nucleotide sequence ID" value="NZ_CP010546.1"/>
</dbReference>
<keyword evidence="1" id="KW-0963">Cytoplasm</keyword>
<protein>
    <submittedName>
        <fullName evidence="7">S-adenosylmethionine-dependent methyltransferase, YraL family</fullName>
    </submittedName>
</protein>
<dbReference type="GO" id="GO:0008168">
    <property type="term" value="F:methyltransferase activity"/>
    <property type="evidence" value="ECO:0007669"/>
    <property type="project" value="UniProtKB-KW"/>
</dbReference>
<dbReference type="Proteomes" id="UP000007756">
    <property type="component" value="Chromosome"/>
</dbReference>
<evidence type="ECO:0000313" key="7">
    <source>
        <dbReference type="EMBL" id="ADK86731.1"/>
    </source>
</evidence>
<accession>A0A0H3DLX3</accession>
<evidence type="ECO:0000313" key="8">
    <source>
        <dbReference type="Proteomes" id="UP000007756"/>
    </source>
</evidence>
<dbReference type="PROSITE" id="PS01296">
    <property type="entry name" value="RSMI"/>
    <property type="match status" value="1"/>
</dbReference>
<dbReference type="GeneID" id="66609287"/>
<dbReference type="SMR" id="A0A0H3DLX3"/>
<dbReference type="PaxDb" id="722438-MPNE_0080"/>
<evidence type="ECO:0000256" key="2">
    <source>
        <dbReference type="ARBA" id="ARBA00022552"/>
    </source>
</evidence>
<dbReference type="Pfam" id="PF00590">
    <property type="entry name" value="TP_methylase"/>
    <property type="match status" value="1"/>
</dbReference>
<dbReference type="InterPro" id="IPR008189">
    <property type="entry name" value="rRNA_ssu_MeTfrase_I"/>
</dbReference>
<evidence type="ECO:0000256" key="1">
    <source>
        <dbReference type="ARBA" id="ARBA00022490"/>
    </source>
</evidence>
<proteinExistence type="predicted"/>
<evidence type="ECO:0000256" key="4">
    <source>
        <dbReference type="ARBA" id="ARBA00022679"/>
    </source>
</evidence>
<keyword evidence="4 7" id="KW-0808">Transferase</keyword>
<dbReference type="Gene3D" id="3.30.950.10">
    <property type="entry name" value="Methyltransferase, Cobalt-precorrin-4 Transmethylase, Domain 2"/>
    <property type="match status" value="1"/>
</dbReference>
<dbReference type="InterPro" id="IPR014777">
    <property type="entry name" value="4pyrrole_Mease_sub1"/>
</dbReference>
<sequence length="276" mass="31076">MPALKVIATPIGNIEEVSPRVKAALTKCEVLFCEDTRVTKKLLGLLGIDFSNKQFIINNEFKEKQNLSKVANLIHQYHCGLVSDAGYPSVSDPGHILVEYVRTQLPQIAIEVINGPSALVCGLVTSGFPESPLLFLGFLDHKPTQITQTLKHYQNFQGTIVLFEAVHRLQQTLEVIQTVFSNTEVFVGRELTKLHESHYWFNTSAPLPDITLKGEFVIVINNHHTQPVGQYSDQLLKQEITQLVQMGVKVKDACHYLAKRLQLKSNKLYTLFHESD</sequence>
<dbReference type="HOGENOM" id="CLU_044779_4_0_14"/>
<dbReference type="InterPro" id="IPR014776">
    <property type="entry name" value="4pyrrole_Mease_sub2"/>
</dbReference>
<dbReference type="GO" id="GO:0032259">
    <property type="term" value="P:methylation"/>
    <property type="evidence" value="ECO:0007669"/>
    <property type="project" value="UniProtKB-KW"/>
</dbReference>
<dbReference type="PANTHER" id="PTHR46111:SF1">
    <property type="entry name" value="RIBOSOMAL RNA SMALL SUBUNIT METHYLTRANSFERASE I"/>
    <property type="match status" value="1"/>
</dbReference>
<evidence type="ECO:0000259" key="6">
    <source>
        <dbReference type="Pfam" id="PF00590"/>
    </source>
</evidence>
<dbReference type="PIRSF" id="PIRSF005917">
    <property type="entry name" value="MTase_YraL"/>
    <property type="match status" value="1"/>
</dbReference>
<gene>
    <name evidence="7" type="primary">yraL</name>
    <name evidence="7" type="ordered locus">MPNE_0080</name>
</gene>
<dbReference type="GO" id="GO:0006364">
    <property type="term" value="P:rRNA processing"/>
    <property type="evidence" value="ECO:0007669"/>
    <property type="project" value="UniProtKB-KW"/>
</dbReference>
<dbReference type="STRING" id="722438.F539_00390"/>
<keyword evidence="3 7" id="KW-0489">Methyltransferase</keyword>
<reference evidence="7 8" key="1">
    <citation type="journal article" date="2010" name="Appl. Environ. Microbiol.">
        <title>Targeted chromosomal knockouts in Mycoplasma pneumoniae.</title>
        <authorList>
            <person name="Krishnakumar R."/>
            <person name="Assad-Garcia N."/>
            <person name="Benders G.A."/>
            <person name="Phan Q."/>
            <person name="Montague M.G."/>
            <person name="Glass J.I."/>
        </authorList>
    </citation>
    <scope>NUCLEOTIDE SEQUENCE [LARGE SCALE GENOMIC DNA]</scope>
    <source>
        <strain evidence="8">ATCC 15531 / DSM 22911 / NBRC 14401 / NCTC 10119 / FH</strain>
    </source>
</reference>
<dbReference type="KEGG" id="mpj:MPNE_0080"/>
<keyword evidence="2" id="KW-0698">rRNA processing</keyword>
<dbReference type="InterPro" id="IPR000878">
    <property type="entry name" value="4pyrrol_Mease"/>
</dbReference>
<dbReference type="SUPFAM" id="SSF53790">
    <property type="entry name" value="Tetrapyrrole methylase"/>
    <property type="match status" value="1"/>
</dbReference>
<dbReference type="Gene3D" id="3.40.1010.10">
    <property type="entry name" value="Cobalt-precorrin-4 Transmethylase, Domain 1"/>
    <property type="match status" value="1"/>
</dbReference>
<dbReference type="InterPro" id="IPR035996">
    <property type="entry name" value="4pyrrol_Methylase_sf"/>
</dbReference>
<evidence type="ECO:0000256" key="3">
    <source>
        <dbReference type="ARBA" id="ARBA00022603"/>
    </source>
</evidence>
<dbReference type="InterPro" id="IPR018063">
    <property type="entry name" value="SAM_MeTrfase_RsmI_CS"/>
</dbReference>
<dbReference type="PATRIC" id="fig|722438.3.peg.76"/>
<keyword evidence="5" id="KW-0949">S-adenosyl-L-methionine</keyword>
<dbReference type="CDD" id="cd11648">
    <property type="entry name" value="RsmI"/>
    <property type="match status" value="1"/>
</dbReference>